<organism evidence="14 15">
    <name type="scientific">Halothiobacillus neapolitanus (strain ATCC 23641 / DSM 15147 / CIP 104769 / NCIMB 8539 / c2)</name>
    <name type="common">Thiobacillus neapolitanus</name>
    <dbReference type="NCBI Taxonomy" id="555778"/>
    <lineage>
        <taxon>Bacteria</taxon>
        <taxon>Pseudomonadati</taxon>
        <taxon>Pseudomonadota</taxon>
        <taxon>Gammaproteobacteria</taxon>
        <taxon>Chromatiales</taxon>
        <taxon>Halothiobacillaceae</taxon>
        <taxon>Halothiobacillus</taxon>
    </lineage>
</organism>
<feature type="domain" description="DUS-like FMN-binding" evidence="13">
    <location>
        <begin position="13"/>
        <end position="316"/>
    </location>
</feature>
<feature type="binding site" evidence="9">
    <location>
        <begin position="15"/>
        <end position="17"/>
    </location>
    <ligand>
        <name>FMN</name>
        <dbReference type="ChEBI" id="CHEBI:58210"/>
    </ligand>
</feature>
<comment type="function">
    <text evidence="9">Catalyzes the synthesis of 5,6-dihydrouridine (D), a modified base found in the D-loop of most tRNAs, via the reduction of the C5-C6 double bond in target uridines. Specifically modifies U20 and U20a in tRNAs.</text>
</comment>
<dbReference type="EMBL" id="CP001801">
    <property type="protein sequence ID" value="ACX96021.1"/>
    <property type="molecule type" value="Genomic_DNA"/>
</dbReference>
<feature type="active site" description="Proton donor" evidence="9 11">
    <location>
        <position position="98"/>
    </location>
</feature>
<comment type="catalytic activity">
    <reaction evidence="9">
        <text>5,6-dihydrouridine(20) in tRNA + NAD(+) = uridine(20) in tRNA + NADH + H(+)</text>
        <dbReference type="Rhea" id="RHEA:53340"/>
        <dbReference type="Rhea" id="RHEA-COMP:13533"/>
        <dbReference type="Rhea" id="RHEA-COMP:13534"/>
        <dbReference type="ChEBI" id="CHEBI:15378"/>
        <dbReference type="ChEBI" id="CHEBI:57540"/>
        <dbReference type="ChEBI" id="CHEBI:57945"/>
        <dbReference type="ChEBI" id="CHEBI:65315"/>
        <dbReference type="ChEBI" id="CHEBI:74443"/>
        <dbReference type="EC" id="1.3.1.91"/>
    </reaction>
</comment>
<protein>
    <recommendedName>
        <fullName evidence="9">tRNA-dihydrouridine(20/20a) synthase</fullName>
        <ecNumber evidence="9">1.3.1.91</ecNumber>
    </recommendedName>
    <alternativeName>
        <fullName evidence="9">U20-specific dihydrouridine synthase</fullName>
        <shortName evidence="9">U20-specific Dus</shortName>
    </alternativeName>
    <alternativeName>
        <fullName evidence="9">tRNA-dihydrouridine synthase A</fullName>
    </alternativeName>
</protein>
<evidence type="ECO:0000256" key="8">
    <source>
        <dbReference type="ARBA" id="ARBA00023002"/>
    </source>
</evidence>
<evidence type="ECO:0000256" key="11">
    <source>
        <dbReference type="PIRSR" id="PIRSR006621-1"/>
    </source>
</evidence>
<comment type="catalytic activity">
    <reaction evidence="9">
        <text>5,6-dihydrouridine(20a) in tRNA + NADP(+) = uridine(20a) in tRNA + NADPH + H(+)</text>
        <dbReference type="Rhea" id="RHEA:53344"/>
        <dbReference type="Rhea" id="RHEA-COMP:13535"/>
        <dbReference type="Rhea" id="RHEA-COMP:13536"/>
        <dbReference type="ChEBI" id="CHEBI:15378"/>
        <dbReference type="ChEBI" id="CHEBI:57783"/>
        <dbReference type="ChEBI" id="CHEBI:58349"/>
        <dbReference type="ChEBI" id="CHEBI:65315"/>
        <dbReference type="ChEBI" id="CHEBI:74443"/>
    </reaction>
</comment>
<dbReference type="InterPro" id="IPR001269">
    <property type="entry name" value="DUS_fam"/>
</dbReference>
<dbReference type="SUPFAM" id="SSF51395">
    <property type="entry name" value="FMN-linked oxidoreductases"/>
    <property type="match status" value="1"/>
</dbReference>
<keyword evidence="6 9" id="KW-0521">NADP</keyword>
<dbReference type="AlphaFoldDB" id="D0KZZ8"/>
<evidence type="ECO:0000256" key="5">
    <source>
        <dbReference type="ARBA" id="ARBA00022694"/>
    </source>
</evidence>
<dbReference type="InterPro" id="IPR004653">
    <property type="entry name" value="DusA"/>
</dbReference>
<evidence type="ECO:0000256" key="6">
    <source>
        <dbReference type="ARBA" id="ARBA00022857"/>
    </source>
</evidence>
<dbReference type="PROSITE" id="PS01136">
    <property type="entry name" value="UPF0034"/>
    <property type="match status" value="1"/>
</dbReference>
<feature type="site" description="Interacts with tRNA" evidence="9">
    <location>
        <position position="95"/>
    </location>
</feature>
<feature type="site" description="Interacts with tRNA; defines subfamily-specific binding signature" evidence="9">
    <location>
        <position position="182"/>
    </location>
</feature>
<dbReference type="GO" id="GO:0050660">
    <property type="term" value="F:flavin adenine dinucleotide binding"/>
    <property type="evidence" value="ECO:0007669"/>
    <property type="project" value="InterPro"/>
</dbReference>
<dbReference type="EC" id="1.3.1.91" evidence="9"/>
<dbReference type="STRING" id="555778.Hneap_1185"/>
<dbReference type="NCBIfam" id="NF008774">
    <property type="entry name" value="PRK11815.1"/>
    <property type="match status" value="1"/>
</dbReference>
<dbReference type="Gene3D" id="1.20.120.1460">
    <property type="match status" value="1"/>
</dbReference>
<dbReference type="PANTHER" id="PTHR42907:SF1">
    <property type="entry name" value="FMN-LINKED OXIDOREDUCTASES SUPERFAMILY PROTEIN"/>
    <property type="match status" value="1"/>
</dbReference>
<keyword evidence="12" id="KW-0547">Nucleotide-binding</keyword>
<comment type="catalytic activity">
    <reaction evidence="9">
        <text>5,6-dihydrouridine(20a) in tRNA + NAD(+) = uridine(20a) in tRNA + NADH + H(+)</text>
        <dbReference type="Rhea" id="RHEA:53348"/>
        <dbReference type="Rhea" id="RHEA-COMP:13535"/>
        <dbReference type="Rhea" id="RHEA-COMP:13536"/>
        <dbReference type="ChEBI" id="CHEBI:15378"/>
        <dbReference type="ChEBI" id="CHEBI:57540"/>
        <dbReference type="ChEBI" id="CHEBI:57945"/>
        <dbReference type="ChEBI" id="CHEBI:65315"/>
        <dbReference type="ChEBI" id="CHEBI:74443"/>
    </reaction>
</comment>
<feature type="site" description="Interacts with tRNA; defines subfamily-specific binding signature" evidence="9">
    <location>
        <position position="302"/>
    </location>
</feature>
<dbReference type="Pfam" id="PF01207">
    <property type="entry name" value="Dus"/>
    <property type="match status" value="1"/>
</dbReference>
<evidence type="ECO:0000313" key="15">
    <source>
        <dbReference type="Proteomes" id="UP000009102"/>
    </source>
</evidence>
<evidence type="ECO:0000256" key="2">
    <source>
        <dbReference type="ARBA" id="ARBA00022555"/>
    </source>
</evidence>
<evidence type="ECO:0000259" key="13">
    <source>
        <dbReference type="Pfam" id="PF01207"/>
    </source>
</evidence>
<keyword evidence="5 9" id="KW-0819">tRNA processing</keyword>
<evidence type="ECO:0000256" key="9">
    <source>
        <dbReference type="HAMAP-Rule" id="MF_02041"/>
    </source>
</evidence>
<evidence type="ECO:0000256" key="7">
    <source>
        <dbReference type="ARBA" id="ARBA00022884"/>
    </source>
</evidence>
<proteinExistence type="inferred from homology"/>
<dbReference type="RefSeq" id="WP_012824057.1">
    <property type="nucleotide sequence ID" value="NC_013422.1"/>
</dbReference>
<evidence type="ECO:0000256" key="1">
    <source>
        <dbReference type="ARBA" id="ARBA00001917"/>
    </source>
</evidence>
<feature type="site" description="Interacts with tRNA; defines subfamily-specific binding signature" evidence="9">
    <location>
        <position position="299"/>
    </location>
</feature>
<keyword evidence="4 9" id="KW-0288">FMN</keyword>
<reference evidence="14 15" key="1">
    <citation type="submission" date="2009-10" db="EMBL/GenBank/DDBJ databases">
        <title>Complete sequence of Halothiobacillus neapolitanus c2.</title>
        <authorList>
            <consortium name="US DOE Joint Genome Institute"/>
            <person name="Lucas S."/>
            <person name="Copeland A."/>
            <person name="Lapidus A."/>
            <person name="Glavina del Rio T."/>
            <person name="Tice H."/>
            <person name="Bruce D."/>
            <person name="Goodwin L."/>
            <person name="Pitluck S."/>
            <person name="Davenport K."/>
            <person name="Brettin T."/>
            <person name="Detter J.C."/>
            <person name="Han C."/>
            <person name="Tapia R."/>
            <person name="Larimer F."/>
            <person name="Land M."/>
            <person name="Hauser L."/>
            <person name="Kyrpides N."/>
            <person name="Mikhailova N."/>
            <person name="Kerfeld C."/>
            <person name="Cannon G."/>
            <person name="Heinhort S."/>
        </authorList>
    </citation>
    <scope>NUCLEOTIDE SEQUENCE [LARGE SCALE GENOMIC DNA]</scope>
    <source>
        <strain evidence="15">ATCC 23641 / c2</strain>
    </source>
</reference>
<gene>
    <name evidence="9" type="primary">dusA</name>
    <name evidence="14" type="ordered locus">Hneap_1185</name>
</gene>
<dbReference type="GO" id="GO:0102264">
    <property type="term" value="F:tRNA-dihydrouridine20 synthase activity"/>
    <property type="evidence" value="ECO:0007669"/>
    <property type="project" value="UniProtKB-EC"/>
</dbReference>
<keyword evidence="3 9" id="KW-0285">Flavoprotein</keyword>
<keyword evidence="7 9" id="KW-0694">RNA-binding</keyword>
<name>D0KZZ8_HALNC</name>
<comment type="cofactor">
    <cofactor evidence="1 9 10 12">
        <name>FMN</name>
        <dbReference type="ChEBI" id="CHEBI:58210"/>
    </cofactor>
</comment>
<dbReference type="GO" id="GO:0010181">
    <property type="term" value="F:FMN binding"/>
    <property type="evidence" value="ECO:0007669"/>
    <property type="project" value="UniProtKB-UniRule"/>
</dbReference>
<dbReference type="PIRSF" id="PIRSF006621">
    <property type="entry name" value="Dus"/>
    <property type="match status" value="1"/>
</dbReference>
<feature type="binding site" evidence="9 12">
    <location>
        <position position="137"/>
    </location>
    <ligand>
        <name>FMN</name>
        <dbReference type="ChEBI" id="CHEBI:58210"/>
    </ligand>
</feature>
<keyword evidence="15" id="KW-1185">Reference proteome</keyword>
<dbReference type="InterPro" id="IPR035587">
    <property type="entry name" value="DUS-like_FMN-bd"/>
</dbReference>
<feature type="binding site" evidence="9 12">
    <location>
        <position position="68"/>
    </location>
    <ligand>
        <name>FMN</name>
        <dbReference type="ChEBI" id="CHEBI:58210"/>
    </ligand>
</feature>
<evidence type="ECO:0000313" key="14">
    <source>
        <dbReference type="EMBL" id="ACX96021.1"/>
    </source>
</evidence>
<dbReference type="Proteomes" id="UP000009102">
    <property type="component" value="Chromosome"/>
</dbReference>
<dbReference type="GO" id="GO:0102266">
    <property type="term" value="F:tRNA-dihydrouridine20a synthase activity"/>
    <property type="evidence" value="ECO:0007669"/>
    <property type="project" value="RHEA"/>
</dbReference>
<dbReference type="CDD" id="cd02801">
    <property type="entry name" value="DUS_like_FMN"/>
    <property type="match status" value="1"/>
</dbReference>
<accession>D0KZZ8</accession>
<sequence>MESNKSASWHFCIAPMLDWTDTHYRVLARLMTRNARLYTEMVTTGALLHGDVSRHLSFNAAEHPVALQLGGSDPSDLAAAAVLGAEWGYDEINLNVGCPSDRVQNGSFGACLMATPEVVAKGVRAMQASVDVPVTLKTRVGIDRSDSFEAFARFIDIVAGQGGCEVFIIHARKAWLDGLSPKENREIPPLRRDFVYRIQDAYPELTFVLNGKLETIPEMQAELARVPGGIMVGRAAYQHVDWLRFVDQMLFDHSAPIPTRSAVVQGYRAYMLQALESGTPMPPLLKPLLTLFNGLPGARAFRRHLSEQGPRRKTDIHVLDEALDLIPDLDALDSTELEWRCASPHAVPYAVVDQKIG</sequence>
<comment type="similarity">
    <text evidence="10">Belongs to the dus family.</text>
</comment>
<dbReference type="GO" id="GO:0000049">
    <property type="term" value="F:tRNA binding"/>
    <property type="evidence" value="ECO:0007669"/>
    <property type="project" value="UniProtKB-UniRule"/>
</dbReference>
<dbReference type="PANTHER" id="PTHR42907">
    <property type="entry name" value="FMN-LINKED OXIDOREDUCTASES SUPERFAMILY PROTEIN"/>
    <property type="match status" value="1"/>
</dbReference>
<comment type="caution">
    <text evidence="9">Lacks conserved residue(s) required for the propagation of feature annotation.</text>
</comment>
<feature type="site" description="Interacts with tRNA" evidence="9">
    <location>
        <position position="185"/>
    </location>
</feature>
<keyword evidence="2 9" id="KW-0820">tRNA-binding</keyword>
<evidence type="ECO:0000256" key="3">
    <source>
        <dbReference type="ARBA" id="ARBA00022630"/>
    </source>
</evidence>
<feature type="binding site" evidence="9 12">
    <location>
        <position position="170"/>
    </location>
    <ligand>
        <name>FMN</name>
        <dbReference type="ChEBI" id="CHEBI:58210"/>
    </ligand>
</feature>
<evidence type="ECO:0000256" key="10">
    <source>
        <dbReference type="PIRNR" id="PIRNR006621"/>
    </source>
</evidence>
<dbReference type="KEGG" id="hna:Hneap_1185"/>
<keyword evidence="8 9" id="KW-0560">Oxidoreductase</keyword>
<dbReference type="HAMAP" id="MF_02041">
    <property type="entry name" value="DusA_subfam"/>
    <property type="match status" value="1"/>
</dbReference>
<dbReference type="InterPro" id="IPR013785">
    <property type="entry name" value="Aldolase_TIM"/>
</dbReference>
<dbReference type="Gene3D" id="3.20.20.70">
    <property type="entry name" value="Aldolase class I"/>
    <property type="match status" value="1"/>
</dbReference>
<dbReference type="InterPro" id="IPR018517">
    <property type="entry name" value="tRNA_hU_synthase_CS"/>
</dbReference>
<dbReference type="HOGENOM" id="CLU_013299_2_1_6"/>
<dbReference type="eggNOG" id="COG0042">
    <property type="taxonomic scope" value="Bacteria"/>
</dbReference>
<comment type="catalytic activity">
    <reaction evidence="9">
        <text>5,6-dihydrouridine(20) in tRNA + NADP(+) = uridine(20) in tRNA + NADPH + H(+)</text>
        <dbReference type="Rhea" id="RHEA:53336"/>
        <dbReference type="Rhea" id="RHEA-COMP:13533"/>
        <dbReference type="Rhea" id="RHEA-COMP:13534"/>
        <dbReference type="ChEBI" id="CHEBI:15378"/>
        <dbReference type="ChEBI" id="CHEBI:57783"/>
        <dbReference type="ChEBI" id="CHEBI:58349"/>
        <dbReference type="ChEBI" id="CHEBI:65315"/>
        <dbReference type="ChEBI" id="CHEBI:74443"/>
        <dbReference type="EC" id="1.3.1.91"/>
    </reaction>
</comment>
<feature type="binding site" evidence="9 12">
    <location>
        <begin position="233"/>
        <end position="234"/>
    </location>
    <ligand>
        <name>FMN</name>
        <dbReference type="ChEBI" id="CHEBI:58210"/>
    </ligand>
</feature>
<evidence type="ECO:0000256" key="4">
    <source>
        <dbReference type="ARBA" id="ARBA00022643"/>
    </source>
</evidence>
<comment type="similarity">
    <text evidence="9">Belongs to the Dus family. DusA subfamily.</text>
</comment>
<evidence type="ECO:0000256" key="12">
    <source>
        <dbReference type="PIRSR" id="PIRSR006621-2"/>
    </source>
</evidence>